<feature type="transmembrane region" description="Helical" evidence="1">
    <location>
        <begin position="21"/>
        <end position="39"/>
    </location>
</feature>
<proteinExistence type="predicted"/>
<dbReference type="EMBL" id="UINC01014920">
    <property type="protein sequence ID" value="SVA63249.1"/>
    <property type="molecule type" value="Genomic_DNA"/>
</dbReference>
<protein>
    <submittedName>
        <fullName evidence="2">Uncharacterized protein</fullName>
    </submittedName>
</protein>
<evidence type="ECO:0000256" key="1">
    <source>
        <dbReference type="SAM" id="Phobius"/>
    </source>
</evidence>
<gene>
    <name evidence="2" type="ORF">METZ01_LOCUS116103</name>
</gene>
<reference evidence="2" key="1">
    <citation type="submission" date="2018-05" db="EMBL/GenBank/DDBJ databases">
        <authorList>
            <person name="Lanie J.A."/>
            <person name="Ng W.-L."/>
            <person name="Kazmierczak K.M."/>
            <person name="Andrzejewski T.M."/>
            <person name="Davidsen T.M."/>
            <person name="Wayne K.J."/>
            <person name="Tettelin H."/>
            <person name="Glass J.I."/>
            <person name="Rusch D."/>
            <person name="Podicherti R."/>
            <person name="Tsui H.-C.T."/>
            <person name="Winkler M.E."/>
        </authorList>
    </citation>
    <scope>NUCLEOTIDE SEQUENCE</scope>
</reference>
<evidence type="ECO:0000313" key="2">
    <source>
        <dbReference type="EMBL" id="SVA63249.1"/>
    </source>
</evidence>
<keyword evidence="1" id="KW-1133">Transmembrane helix</keyword>
<sequence>MNTKTILKNHRLVPRNSQAKEMIVVGHFALWFLLIAFLYTA</sequence>
<organism evidence="2">
    <name type="scientific">marine metagenome</name>
    <dbReference type="NCBI Taxonomy" id="408172"/>
    <lineage>
        <taxon>unclassified sequences</taxon>
        <taxon>metagenomes</taxon>
        <taxon>ecological metagenomes</taxon>
    </lineage>
</organism>
<keyword evidence="1" id="KW-0472">Membrane</keyword>
<keyword evidence="1" id="KW-0812">Transmembrane</keyword>
<name>A0A381XER9_9ZZZZ</name>
<dbReference type="AlphaFoldDB" id="A0A381XER9"/>
<accession>A0A381XER9</accession>